<keyword evidence="2" id="KW-1185">Reference proteome</keyword>
<comment type="caution">
    <text evidence="1">The sequence shown here is derived from an EMBL/GenBank/DDBJ whole genome shotgun (WGS) entry which is preliminary data.</text>
</comment>
<evidence type="ECO:0000313" key="1">
    <source>
        <dbReference type="EMBL" id="MBA0634612.1"/>
    </source>
</evidence>
<feature type="non-terminal residue" evidence="1">
    <location>
        <position position="69"/>
    </location>
</feature>
<evidence type="ECO:0000313" key="2">
    <source>
        <dbReference type="Proteomes" id="UP000593561"/>
    </source>
</evidence>
<protein>
    <submittedName>
        <fullName evidence="1">Uncharacterized protein</fullName>
    </submittedName>
</protein>
<organism evidence="1 2">
    <name type="scientific">Gossypium davidsonii</name>
    <name type="common">Davidson's cotton</name>
    <name type="synonym">Gossypium klotzschianum subsp. davidsonii</name>
    <dbReference type="NCBI Taxonomy" id="34287"/>
    <lineage>
        <taxon>Eukaryota</taxon>
        <taxon>Viridiplantae</taxon>
        <taxon>Streptophyta</taxon>
        <taxon>Embryophyta</taxon>
        <taxon>Tracheophyta</taxon>
        <taxon>Spermatophyta</taxon>
        <taxon>Magnoliopsida</taxon>
        <taxon>eudicotyledons</taxon>
        <taxon>Gunneridae</taxon>
        <taxon>Pentapetalae</taxon>
        <taxon>rosids</taxon>
        <taxon>malvids</taxon>
        <taxon>Malvales</taxon>
        <taxon>Malvaceae</taxon>
        <taxon>Malvoideae</taxon>
        <taxon>Gossypium</taxon>
    </lineage>
</organism>
<dbReference type="AlphaFoldDB" id="A0A7J8T9H3"/>
<gene>
    <name evidence="1" type="ORF">Godav_025129</name>
</gene>
<reference evidence="1 2" key="1">
    <citation type="journal article" date="2019" name="Genome Biol. Evol.">
        <title>Insights into the evolution of the New World diploid cottons (Gossypium, subgenus Houzingenia) based on genome sequencing.</title>
        <authorList>
            <person name="Grover C.E."/>
            <person name="Arick M.A. 2nd"/>
            <person name="Thrash A."/>
            <person name="Conover J.L."/>
            <person name="Sanders W.S."/>
            <person name="Peterson D.G."/>
            <person name="Frelichowski J.E."/>
            <person name="Scheffler J.A."/>
            <person name="Scheffler B.E."/>
            <person name="Wendel J.F."/>
        </authorList>
    </citation>
    <scope>NUCLEOTIDE SEQUENCE [LARGE SCALE GENOMIC DNA]</scope>
    <source>
        <strain evidence="1">27</strain>
        <tissue evidence="1">Leaf</tissue>
    </source>
</reference>
<sequence length="69" mass="8108">MNDKDQVILKKLEDNCLLENVSSEEMKMHDTVRDMALSITRTNPRYMIQAGSRVEELPEKEQWSPDIEK</sequence>
<accession>A0A7J8T9H3</accession>
<dbReference type="Proteomes" id="UP000593561">
    <property type="component" value="Unassembled WGS sequence"/>
</dbReference>
<proteinExistence type="predicted"/>
<dbReference type="EMBL" id="JABFAC010238743">
    <property type="protein sequence ID" value="MBA0634612.1"/>
    <property type="molecule type" value="Genomic_DNA"/>
</dbReference>
<name>A0A7J8T9H3_GOSDV</name>